<feature type="compositionally biased region" description="Polar residues" evidence="1">
    <location>
        <begin position="654"/>
        <end position="671"/>
    </location>
</feature>
<dbReference type="EMBL" id="JASGXD010000014">
    <property type="protein sequence ID" value="KAK6001247.1"/>
    <property type="molecule type" value="Genomic_DNA"/>
</dbReference>
<feature type="compositionally biased region" description="Acidic residues" evidence="1">
    <location>
        <begin position="1283"/>
        <end position="1293"/>
    </location>
</feature>
<feature type="compositionally biased region" description="Polar residues" evidence="1">
    <location>
        <begin position="1423"/>
        <end position="1435"/>
    </location>
</feature>
<feature type="compositionally biased region" description="Polar residues" evidence="1">
    <location>
        <begin position="526"/>
        <end position="536"/>
    </location>
</feature>
<feature type="region of interest" description="Disordered" evidence="1">
    <location>
        <begin position="586"/>
        <end position="840"/>
    </location>
</feature>
<organism evidence="2 3">
    <name type="scientific">Aureobasidium pullulans</name>
    <name type="common">Black yeast</name>
    <name type="synonym">Pullularia pullulans</name>
    <dbReference type="NCBI Taxonomy" id="5580"/>
    <lineage>
        <taxon>Eukaryota</taxon>
        <taxon>Fungi</taxon>
        <taxon>Dikarya</taxon>
        <taxon>Ascomycota</taxon>
        <taxon>Pezizomycotina</taxon>
        <taxon>Dothideomycetes</taxon>
        <taxon>Dothideomycetidae</taxon>
        <taxon>Dothideales</taxon>
        <taxon>Saccotheciaceae</taxon>
        <taxon>Aureobasidium</taxon>
    </lineage>
</organism>
<feature type="compositionally biased region" description="Polar residues" evidence="1">
    <location>
        <begin position="223"/>
        <end position="235"/>
    </location>
</feature>
<feature type="compositionally biased region" description="Polar residues" evidence="1">
    <location>
        <begin position="885"/>
        <end position="894"/>
    </location>
</feature>
<evidence type="ECO:0000313" key="2">
    <source>
        <dbReference type="EMBL" id="KAK6001247.1"/>
    </source>
</evidence>
<feature type="region of interest" description="Disordered" evidence="1">
    <location>
        <begin position="1"/>
        <end position="27"/>
    </location>
</feature>
<feature type="compositionally biased region" description="Polar residues" evidence="1">
    <location>
        <begin position="500"/>
        <end position="515"/>
    </location>
</feature>
<name>A0ABR0T9Y8_AURPU</name>
<feature type="compositionally biased region" description="Low complexity" evidence="1">
    <location>
        <begin position="1321"/>
        <end position="1333"/>
    </location>
</feature>
<feature type="compositionally biased region" description="Pro residues" evidence="1">
    <location>
        <begin position="13"/>
        <end position="22"/>
    </location>
</feature>
<feature type="compositionally biased region" description="Polar residues" evidence="1">
    <location>
        <begin position="1451"/>
        <end position="1469"/>
    </location>
</feature>
<keyword evidence="3" id="KW-1185">Reference proteome</keyword>
<feature type="compositionally biased region" description="Basic and acidic residues" evidence="1">
    <location>
        <begin position="986"/>
        <end position="997"/>
    </location>
</feature>
<feature type="compositionally biased region" description="Low complexity" evidence="1">
    <location>
        <begin position="198"/>
        <end position="207"/>
    </location>
</feature>
<feature type="compositionally biased region" description="Basic and acidic residues" evidence="1">
    <location>
        <begin position="965"/>
        <end position="976"/>
    </location>
</feature>
<feature type="compositionally biased region" description="Low complexity" evidence="1">
    <location>
        <begin position="295"/>
        <end position="328"/>
    </location>
</feature>
<comment type="caution">
    <text evidence="2">The sequence shown here is derived from an EMBL/GenBank/DDBJ whole genome shotgun (WGS) entry which is preliminary data.</text>
</comment>
<feature type="compositionally biased region" description="Basic and acidic residues" evidence="1">
    <location>
        <begin position="644"/>
        <end position="653"/>
    </location>
</feature>
<feature type="region of interest" description="Disordered" evidence="1">
    <location>
        <begin position="867"/>
        <end position="1488"/>
    </location>
</feature>
<feature type="compositionally biased region" description="Polar residues" evidence="1">
    <location>
        <begin position="691"/>
        <end position="709"/>
    </location>
</feature>
<feature type="compositionally biased region" description="Low complexity" evidence="1">
    <location>
        <begin position="39"/>
        <end position="59"/>
    </location>
</feature>
<feature type="region of interest" description="Disordered" evidence="1">
    <location>
        <begin position="39"/>
        <end position="573"/>
    </location>
</feature>
<feature type="compositionally biased region" description="Basic and acidic residues" evidence="1">
    <location>
        <begin position="710"/>
        <end position="720"/>
    </location>
</feature>
<feature type="compositionally biased region" description="Acidic residues" evidence="1">
    <location>
        <begin position="831"/>
        <end position="840"/>
    </location>
</feature>
<gene>
    <name evidence="2" type="ORF">QM012_002578</name>
</gene>
<proteinExistence type="predicted"/>
<sequence>MPLFARKRASSQPPLPRGPPPSSSSAAIAASAAFLNKSPSTASLSSAAAATALRSQTSSPEPVGSIQTKRMVRRGSQSSIASGAIMGGNVRNSMVRSTSNSSMTDRTFRSPSPGGRPRAISPAPDAPPVPAIPKNVVRTQRRAASLDVPNRTSLPSPSTPKSPRSAQRNTSVDRAGRTLNLPTMPELKREDSTGVNFSRPMSPARAVSPPPRPNSSVGWFTSPKVSNATPRTNPSPARPQSALDFSSPAARKIQQDMQNAANAPVKKNKKTVSEGARLANGTMNTAPTGSAVRSAPQQQPAQTKPAQAKPVQAKPAPVQPVQPVQADATPKKKKKTTIVPPVDTQASGGSSLAPVNPSPSTTVSSSPSSPRPTTTLHKQPSMVREDPEAEATAETQPKPKAKSTPAKHSLLRSLRDTDPGTASGIITTSEGPVQAYVAPGGTRPRAVSLDVPRGNSQRASSSSPSRNVHAHFVEGKSLATPLNVRHQPPPRSVSPMKSALRQSPASSVRNISPNVAVNGAARAPPSETSDTTSLASQDGIKPPKAKKSVRISEDGSAPVSPAADPNGRRELSGAWANDDINEIMKPRSALPSFSSVRGRKLEQVEKPEKVTETVSSSMTDSASTLPEHREVSNDQLVGAVLAQHHAEKDRQVDSKQPTTNEPLPPQVTSKETPADMSDSAYSEDETETKAEPSSQAEEVLTKNETVSSTHEPEIAEHNTEAPEANPIEQAVPALQFQPPTPGAEEESESPLEAAGEQAAQRPTLKQRNSMPGSWDGEQWEEQKPAALSRQAIRDEALLSENDSSDEETVALQPAQISPDGHSPVLQPIYESDSDVSEDFADAEEEFEHGGFASLDAIVESPVVKPAAVIPSPPVSPQAALPPSRGTASSSSALTDEQPVTADWNSATAYWSSLSRKKKEELEAEAEAAIAVPVVESAPKSRKKKQPVNQVDIMNPTTFAPAAGASRDDPFDAKDQQDSPYPTLRKSMRDSGESERTSGETQMRKSMRGPPAPAASSNETHMRTSMRSGGSVRSEGGSMRTSMRGDAGAKPPSKRASAPVTTSIPGAGSAAAAAAKLQPAQKPTKPVVAPLPANDSDSESSFKKNKRRGSVSTVDSMGKYTMKRSMRSGSIDAGPAPAADRGRPVSSPAKNGSGRFSLRSLSPTGSFMGRNQGEKIRQSLRGAPADDAPTMRGKNSRASRDAKAQSGFGFGKSKASPAPAPKTRSGGFRSRFADSDDEDDAPRGAYRSRFADSDEEDSPIGPPKHMPADLAPVRGIPKRRGEESDSTDLSDSEDEGRAGKKKAAGRASNKPAVPSQSDIDAAMEAARRNVAAMNGGREPGVPQAPPVPANNTTTSGPEVPMTPTRRKGFLGSVLRRNSSSVVPSSPVDSQQPRSPTTLRSPKQPKLQRRTTPQNWPLPAADTNGDVSNDARPTTSDGVPAMKRTMRPENRRSMSGNDLNTMANGGTMQSDRSGKKKKFSGLRKLFGLND</sequence>
<feature type="compositionally biased region" description="Low complexity" evidence="1">
    <location>
        <begin position="1065"/>
        <end position="1074"/>
    </location>
</feature>
<accession>A0ABR0T9Y8</accession>
<feature type="compositionally biased region" description="Basic and acidic residues" evidence="1">
    <location>
        <begin position="599"/>
        <end position="611"/>
    </location>
</feature>
<feature type="compositionally biased region" description="Low complexity" evidence="1">
    <location>
        <begin position="1371"/>
        <end position="1394"/>
    </location>
</feature>
<feature type="compositionally biased region" description="Polar residues" evidence="1">
    <location>
        <begin position="90"/>
        <end position="105"/>
    </location>
</feature>
<feature type="compositionally biased region" description="Polar residues" evidence="1">
    <location>
        <begin position="612"/>
        <end position="624"/>
    </location>
</feature>
<evidence type="ECO:0000256" key="1">
    <source>
        <dbReference type="SAM" id="MobiDB-lite"/>
    </source>
</evidence>
<feature type="compositionally biased region" description="Low complexity" evidence="1">
    <location>
        <begin position="926"/>
        <end position="937"/>
    </location>
</feature>
<feature type="compositionally biased region" description="Low complexity" evidence="1">
    <location>
        <begin position="358"/>
        <end position="375"/>
    </location>
</feature>
<feature type="compositionally biased region" description="Low complexity" evidence="1">
    <location>
        <begin position="151"/>
        <end position="165"/>
    </location>
</feature>
<evidence type="ECO:0000313" key="3">
    <source>
        <dbReference type="Proteomes" id="UP001341245"/>
    </source>
</evidence>
<protein>
    <submittedName>
        <fullName evidence="2">Uncharacterized protein</fullName>
    </submittedName>
</protein>
<feature type="compositionally biased region" description="Low complexity" evidence="1">
    <location>
        <begin position="1024"/>
        <end position="1039"/>
    </location>
</feature>
<reference evidence="2 3" key="1">
    <citation type="submission" date="2023-11" db="EMBL/GenBank/DDBJ databases">
        <title>Draft genome sequence and annotation of the polyextremotolerant black yeast-like fungus Aureobasidium pullulans NRRL 62042.</title>
        <authorList>
            <person name="Dielentheis-Frenken M.R.E."/>
            <person name="Wibberg D."/>
            <person name="Blank L.M."/>
            <person name="Tiso T."/>
        </authorList>
    </citation>
    <scope>NUCLEOTIDE SEQUENCE [LARGE SCALE GENOMIC DNA]</scope>
    <source>
        <strain evidence="2 3">NRRL 62042</strain>
    </source>
</reference>
<dbReference type="Proteomes" id="UP001341245">
    <property type="component" value="Unassembled WGS sequence"/>
</dbReference>
<feature type="compositionally biased region" description="Polar residues" evidence="1">
    <location>
        <begin position="902"/>
        <end position="913"/>
    </location>
</feature>